<dbReference type="PANTHER" id="PTHR30383:SF29">
    <property type="entry name" value="SGNH HYDROLASE-TYPE ESTERASE DOMAIN-CONTAINING PROTEIN"/>
    <property type="match status" value="1"/>
</dbReference>
<accession>A0A448TS18</accession>
<dbReference type="AlphaFoldDB" id="A0A448TS18"/>
<evidence type="ECO:0000256" key="1">
    <source>
        <dbReference type="SAM" id="SignalP"/>
    </source>
</evidence>
<dbReference type="InterPro" id="IPR055041">
    <property type="entry name" value="Ape1_N"/>
</dbReference>
<sequence>MRIRGLFSCMACLSILLLQGCTTPIHEPWQDKLYALKQGKIQKVKIIQIGDSHTAADLFSYAVRKRLQSYFGNGGIGLIAPVNISGQQNISVHQISTGWQRFVNRSSAQQKPPFGGIMAIAKEPDSETEIFPYHLNPYLQNIHVFFKANTPKDKLVFKDKDRSISFHPKNENWQFTQFKGYLPFSISANKGTSLGQIELENQQRGILYSTLGVNGAKLSSLNKWQSDWTTMLKQLHPDLIVLAFGTNEAFNPQMDIHKETQNWQKQLQKIRHDLPDTSIILVQAPPMNLDKSQCKVPSTLQAIWKMQQAMAEKYHLRLWSWRNAMGGKCGMYLFQRQGMASKDGVHLNFKGYMKTGTAFANYLIHLAHP</sequence>
<evidence type="ECO:0000313" key="5">
    <source>
        <dbReference type="Proteomes" id="UP000279799"/>
    </source>
</evidence>
<evidence type="ECO:0000259" key="3">
    <source>
        <dbReference type="Pfam" id="PF22753"/>
    </source>
</evidence>
<gene>
    <name evidence="4" type="ORF">NCTC12871_00205</name>
</gene>
<feature type="domain" description="SGNH hydrolase-type esterase" evidence="2">
    <location>
        <begin position="207"/>
        <end position="352"/>
    </location>
</feature>
<dbReference type="InterPro" id="IPR036514">
    <property type="entry name" value="SGNH_hydro_sf"/>
</dbReference>
<dbReference type="PROSITE" id="PS51257">
    <property type="entry name" value="PROKAR_LIPOPROTEIN"/>
    <property type="match status" value="1"/>
</dbReference>
<dbReference type="OrthoDB" id="7985403at2"/>
<dbReference type="Pfam" id="PF22753">
    <property type="entry name" value="Ape1_N"/>
    <property type="match status" value="1"/>
</dbReference>
<reference evidence="4 5" key="1">
    <citation type="submission" date="2018-12" db="EMBL/GenBank/DDBJ databases">
        <authorList>
            <consortium name="Pathogen Informatics"/>
        </authorList>
    </citation>
    <scope>NUCLEOTIDE SEQUENCE [LARGE SCALE GENOMIC DNA]</scope>
    <source>
        <strain evidence="4 5">NCTC12871</strain>
    </source>
</reference>
<dbReference type="PANTHER" id="PTHR30383">
    <property type="entry name" value="THIOESTERASE 1/PROTEASE 1/LYSOPHOSPHOLIPASE L1"/>
    <property type="match status" value="1"/>
</dbReference>
<feature type="signal peptide" evidence="1">
    <location>
        <begin position="1"/>
        <end position="20"/>
    </location>
</feature>
<dbReference type="InterPro" id="IPR013830">
    <property type="entry name" value="SGNH_hydro"/>
</dbReference>
<name>A0A448TS18_9PAST</name>
<dbReference type="KEGG" id="adp:NCTC12871_00205"/>
<evidence type="ECO:0000259" key="2">
    <source>
        <dbReference type="Pfam" id="PF13472"/>
    </source>
</evidence>
<dbReference type="EMBL" id="LR134510">
    <property type="protein sequence ID" value="VEJ08790.1"/>
    <property type="molecule type" value="Genomic_DNA"/>
</dbReference>
<dbReference type="Proteomes" id="UP000279799">
    <property type="component" value="Chromosome"/>
</dbReference>
<organism evidence="4 5">
    <name type="scientific">Actinobacillus delphinicola</name>
    <dbReference type="NCBI Taxonomy" id="51161"/>
    <lineage>
        <taxon>Bacteria</taxon>
        <taxon>Pseudomonadati</taxon>
        <taxon>Pseudomonadota</taxon>
        <taxon>Gammaproteobacteria</taxon>
        <taxon>Pasteurellales</taxon>
        <taxon>Pasteurellaceae</taxon>
        <taxon>Actinobacillus</taxon>
    </lineage>
</organism>
<feature type="domain" description="Peptidoglycan O-acetylesterase N-terminal" evidence="3">
    <location>
        <begin position="74"/>
        <end position="185"/>
    </location>
</feature>
<dbReference type="Gene3D" id="2.60.120.1360">
    <property type="match status" value="1"/>
</dbReference>
<protein>
    <submittedName>
        <fullName evidence="4">Uncharacterized protein</fullName>
    </submittedName>
</protein>
<keyword evidence="5" id="KW-1185">Reference proteome</keyword>
<proteinExistence type="predicted"/>
<evidence type="ECO:0000313" key="4">
    <source>
        <dbReference type="EMBL" id="VEJ08790.1"/>
    </source>
</evidence>
<dbReference type="SUPFAM" id="SSF52266">
    <property type="entry name" value="SGNH hydrolase"/>
    <property type="match status" value="1"/>
</dbReference>
<feature type="chain" id="PRO_5019154618" evidence="1">
    <location>
        <begin position="21"/>
        <end position="369"/>
    </location>
</feature>
<dbReference type="Pfam" id="PF13472">
    <property type="entry name" value="Lipase_GDSL_2"/>
    <property type="match status" value="1"/>
</dbReference>
<dbReference type="InterPro" id="IPR051532">
    <property type="entry name" value="Ester_Hydrolysis_Enzymes"/>
</dbReference>
<dbReference type="Gene3D" id="3.40.50.1110">
    <property type="entry name" value="SGNH hydrolase"/>
    <property type="match status" value="1"/>
</dbReference>
<keyword evidence="1" id="KW-0732">Signal</keyword>
<dbReference type="GO" id="GO:0016788">
    <property type="term" value="F:hydrolase activity, acting on ester bonds"/>
    <property type="evidence" value="ECO:0007669"/>
    <property type="project" value="UniProtKB-ARBA"/>
</dbReference>